<evidence type="ECO:0000256" key="1">
    <source>
        <dbReference type="PROSITE-ProRule" id="PRU00047"/>
    </source>
</evidence>
<evidence type="ECO:0000313" key="5">
    <source>
        <dbReference type="Proteomes" id="UP001444661"/>
    </source>
</evidence>
<dbReference type="PROSITE" id="PS50158">
    <property type="entry name" value="ZF_CCHC"/>
    <property type="match status" value="1"/>
</dbReference>
<dbReference type="InterPro" id="IPR001878">
    <property type="entry name" value="Znf_CCHC"/>
</dbReference>
<keyword evidence="1" id="KW-0862">Zinc</keyword>
<dbReference type="Proteomes" id="UP001444661">
    <property type="component" value="Unassembled WGS sequence"/>
</dbReference>
<keyword evidence="5" id="KW-1185">Reference proteome</keyword>
<feature type="region of interest" description="Disordered" evidence="2">
    <location>
        <begin position="380"/>
        <end position="414"/>
    </location>
</feature>
<feature type="compositionally biased region" description="Gly residues" evidence="2">
    <location>
        <begin position="13"/>
        <end position="25"/>
    </location>
</feature>
<organism evidence="4 5">
    <name type="scientific">Apiospora rasikravindrae</name>
    <dbReference type="NCBI Taxonomy" id="990691"/>
    <lineage>
        <taxon>Eukaryota</taxon>
        <taxon>Fungi</taxon>
        <taxon>Dikarya</taxon>
        <taxon>Ascomycota</taxon>
        <taxon>Pezizomycotina</taxon>
        <taxon>Sordariomycetes</taxon>
        <taxon>Xylariomycetidae</taxon>
        <taxon>Amphisphaeriales</taxon>
        <taxon>Apiosporaceae</taxon>
        <taxon>Apiospora</taxon>
    </lineage>
</organism>
<gene>
    <name evidence="4" type="ORF">PG993_005688</name>
</gene>
<accession>A0ABR1TIU2</accession>
<feature type="region of interest" description="Disordered" evidence="2">
    <location>
        <begin position="289"/>
        <end position="349"/>
    </location>
</feature>
<evidence type="ECO:0000313" key="4">
    <source>
        <dbReference type="EMBL" id="KAK8045664.1"/>
    </source>
</evidence>
<sequence length="428" mass="45926">MLQLAWKVLGGGGDVSADTGAGGESSGPRAPVHTREHGHLGDRELTILQQAIKDGQRSDNAVGAAVARGAEPPPAIKAIRTWVSATGVTHREYMTKTTEGEITIKLHTFSRDDGKAIKSWLQGMLAKNPRALINHINNAITRAAAEPPVFSGDSENVEITIAPNGPPKGPAPLKLYSASRSTARASEMAVQLQTLNAGILPLDKIPYMGWLTREGAARPMSSIVVEFSRPESANRLIHAGCLWPNETYSVERYDRNCRIKQCFRCQKYGHITTQCAATHDTCGFCSDSHDTRKCPVRSSCGVPKPPARPPPPPLTAPERPLSSTTPAPTPVRTTTATLEPTLEPTRKPTLEPTLDPAVLMHSTDPNLDINAFLDSLTNDTYPRPPSVSPSVATEPAVPGEPIEGPPASTAPPSILQLNADNIDLNFRK</sequence>
<keyword evidence="1" id="KW-0479">Metal-binding</keyword>
<feature type="compositionally biased region" description="Low complexity" evidence="2">
    <location>
        <begin position="316"/>
        <end position="343"/>
    </location>
</feature>
<reference evidence="4 5" key="1">
    <citation type="submission" date="2023-01" db="EMBL/GenBank/DDBJ databases">
        <title>Analysis of 21 Apiospora genomes using comparative genomics revels a genus with tremendous synthesis potential of carbohydrate active enzymes and secondary metabolites.</title>
        <authorList>
            <person name="Sorensen T."/>
        </authorList>
    </citation>
    <scope>NUCLEOTIDE SEQUENCE [LARGE SCALE GENOMIC DNA]</scope>
    <source>
        <strain evidence="4 5">CBS 33761</strain>
    </source>
</reference>
<evidence type="ECO:0000259" key="3">
    <source>
        <dbReference type="PROSITE" id="PS50158"/>
    </source>
</evidence>
<protein>
    <recommendedName>
        <fullName evidence="3">CCHC-type domain-containing protein</fullName>
    </recommendedName>
</protein>
<feature type="compositionally biased region" description="Pro residues" evidence="2">
    <location>
        <begin position="303"/>
        <end position="315"/>
    </location>
</feature>
<name>A0ABR1TIU2_9PEZI</name>
<evidence type="ECO:0000256" key="2">
    <source>
        <dbReference type="SAM" id="MobiDB-lite"/>
    </source>
</evidence>
<proteinExistence type="predicted"/>
<feature type="region of interest" description="Disordered" evidence="2">
    <location>
        <begin position="13"/>
        <end position="40"/>
    </location>
</feature>
<keyword evidence="1" id="KW-0863">Zinc-finger</keyword>
<comment type="caution">
    <text evidence="4">The sequence shown here is derived from an EMBL/GenBank/DDBJ whole genome shotgun (WGS) entry which is preliminary data.</text>
</comment>
<dbReference type="EMBL" id="JAQQWK010000003">
    <property type="protein sequence ID" value="KAK8045664.1"/>
    <property type="molecule type" value="Genomic_DNA"/>
</dbReference>
<feature type="domain" description="CCHC-type" evidence="3">
    <location>
        <begin position="262"/>
        <end position="275"/>
    </location>
</feature>